<dbReference type="SUPFAM" id="SSF82607">
    <property type="entry name" value="YbaB-like"/>
    <property type="match status" value="1"/>
</dbReference>
<dbReference type="EMBL" id="JAOEGN010000018">
    <property type="protein sequence ID" value="MCU0105605.1"/>
    <property type="molecule type" value="Genomic_DNA"/>
</dbReference>
<keyword evidence="3" id="KW-0175">Coiled coil</keyword>
<accession>A0ABT2PXN6</accession>
<comment type="caution">
    <text evidence="4">The sequence shown here is derived from an EMBL/GenBank/DDBJ whole genome shotgun (WGS) entry which is preliminary data.</text>
</comment>
<protein>
    <recommendedName>
        <fullName evidence="2">Nucleoid-associated protein N7603_08025</fullName>
    </recommendedName>
</protein>
<name>A0ABT2PXN6_9MOLU</name>
<evidence type="ECO:0000256" key="1">
    <source>
        <dbReference type="ARBA" id="ARBA00023125"/>
    </source>
</evidence>
<dbReference type="InterPro" id="IPR004401">
    <property type="entry name" value="YbaB/EbfC"/>
</dbReference>
<comment type="subcellular location">
    <subcellularLocation>
        <location evidence="2">Cytoplasm</location>
        <location evidence="2">Nucleoid</location>
    </subcellularLocation>
</comment>
<comment type="similarity">
    <text evidence="2">Belongs to the YbaB/EbfC family.</text>
</comment>
<feature type="coiled-coil region" evidence="3">
    <location>
        <begin position="2"/>
        <end position="71"/>
    </location>
</feature>
<gene>
    <name evidence="4" type="ORF">N7603_08025</name>
</gene>
<dbReference type="NCBIfam" id="TIGR00103">
    <property type="entry name" value="DNA_YbaB_EbfC"/>
    <property type="match status" value="1"/>
</dbReference>
<dbReference type="Gene3D" id="3.30.1310.10">
    <property type="entry name" value="Nucleoid-associated protein YbaB-like domain"/>
    <property type="match status" value="1"/>
</dbReference>
<dbReference type="Pfam" id="PF02575">
    <property type="entry name" value="YbaB_DNA_bd"/>
    <property type="match status" value="1"/>
</dbReference>
<dbReference type="PANTHER" id="PTHR33449:SF1">
    <property type="entry name" value="NUCLEOID-ASSOCIATED PROTEIN YBAB"/>
    <property type="match status" value="1"/>
</dbReference>
<dbReference type="PIRSF" id="PIRSF004555">
    <property type="entry name" value="UCP004555"/>
    <property type="match status" value="1"/>
</dbReference>
<evidence type="ECO:0000313" key="5">
    <source>
        <dbReference type="Proteomes" id="UP001209076"/>
    </source>
</evidence>
<dbReference type="RefSeq" id="WP_262096924.1">
    <property type="nucleotide sequence ID" value="NZ_JAOEGN010000018.1"/>
</dbReference>
<comment type="function">
    <text evidence="2">Binds to DNA and alters its conformation. May be involved in regulation of gene expression, nucleoid organization and DNA protection.</text>
</comment>
<evidence type="ECO:0000256" key="3">
    <source>
        <dbReference type="SAM" id="Coils"/>
    </source>
</evidence>
<keyword evidence="1 2" id="KW-0238">DNA-binding</keyword>
<dbReference type="InterPro" id="IPR036894">
    <property type="entry name" value="YbaB-like_sf"/>
</dbReference>
<keyword evidence="5" id="KW-1185">Reference proteome</keyword>
<evidence type="ECO:0000313" key="4">
    <source>
        <dbReference type="EMBL" id="MCU0105605.1"/>
    </source>
</evidence>
<dbReference type="PANTHER" id="PTHR33449">
    <property type="entry name" value="NUCLEOID-ASSOCIATED PROTEIN YBAB"/>
    <property type="match status" value="1"/>
</dbReference>
<sequence>MNAGMIKKLQKLQKEMQETQERLQMTEFTGTASGVRVVMLGSHQVVDIKISEELLEDVEMLQDAILAALNNAVEVVDKTTNQEMSKFTAGMGFGGF</sequence>
<dbReference type="Proteomes" id="UP001209076">
    <property type="component" value="Unassembled WGS sequence"/>
</dbReference>
<keyword evidence="2" id="KW-0963">Cytoplasm</keyword>
<reference evidence="5" key="1">
    <citation type="submission" date="2023-07" db="EMBL/GenBank/DDBJ databases">
        <title>Novel Mycoplasma species identified in domestic and wild animals.</title>
        <authorList>
            <person name="Volokhov D.V."/>
            <person name="Furtak V.A."/>
            <person name="Zagorodnyaya T.A."/>
        </authorList>
    </citation>
    <scope>NUCLEOTIDE SEQUENCE [LARGE SCALE GENOMIC DNA]</scope>
    <source>
        <strain evidence="5">92-19</strain>
    </source>
</reference>
<proteinExistence type="inferred from homology"/>
<evidence type="ECO:0000256" key="2">
    <source>
        <dbReference type="HAMAP-Rule" id="MF_00274"/>
    </source>
</evidence>
<dbReference type="HAMAP" id="MF_00274">
    <property type="entry name" value="DNA_YbaB_EbfC"/>
    <property type="match status" value="1"/>
</dbReference>
<comment type="subunit">
    <text evidence="2">Homodimer.</text>
</comment>
<organism evidence="4 5">
    <name type="scientific">Paracholeplasma vituli</name>
    <dbReference type="NCBI Taxonomy" id="69473"/>
    <lineage>
        <taxon>Bacteria</taxon>
        <taxon>Bacillati</taxon>
        <taxon>Mycoplasmatota</taxon>
        <taxon>Mollicutes</taxon>
        <taxon>Acholeplasmatales</taxon>
        <taxon>Acholeplasmataceae</taxon>
        <taxon>Paracholeplasma</taxon>
    </lineage>
</organism>